<dbReference type="EMBL" id="GBXM01062068">
    <property type="protein sequence ID" value="JAH46509.1"/>
    <property type="molecule type" value="Transcribed_RNA"/>
</dbReference>
<organism evidence="1">
    <name type="scientific">Anguilla anguilla</name>
    <name type="common">European freshwater eel</name>
    <name type="synonym">Muraena anguilla</name>
    <dbReference type="NCBI Taxonomy" id="7936"/>
    <lineage>
        <taxon>Eukaryota</taxon>
        <taxon>Metazoa</taxon>
        <taxon>Chordata</taxon>
        <taxon>Craniata</taxon>
        <taxon>Vertebrata</taxon>
        <taxon>Euteleostomi</taxon>
        <taxon>Actinopterygii</taxon>
        <taxon>Neopterygii</taxon>
        <taxon>Teleostei</taxon>
        <taxon>Anguilliformes</taxon>
        <taxon>Anguillidae</taxon>
        <taxon>Anguilla</taxon>
    </lineage>
</organism>
<reference evidence="1" key="2">
    <citation type="journal article" date="2015" name="Fish Shellfish Immunol.">
        <title>Early steps in the European eel (Anguilla anguilla)-Vibrio vulnificus interaction in the gills: Role of the RtxA13 toxin.</title>
        <authorList>
            <person name="Callol A."/>
            <person name="Pajuelo D."/>
            <person name="Ebbesson L."/>
            <person name="Teles M."/>
            <person name="MacKenzie S."/>
            <person name="Amaro C."/>
        </authorList>
    </citation>
    <scope>NUCLEOTIDE SEQUENCE</scope>
</reference>
<dbReference type="AlphaFoldDB" id="A0A0E9QEK3"/>
<reference evidence="1" key="1">
    <citation type="submission" date="2014-11" db="EMBL/GenBank/DDBJ databases">
        <authorList>
            <person name="Amaro Gonzalez C."/>
        </authorList>
    </citation>
    <scope>NUCLEOTIDE SEQUENCE</scope>
</reference>
<protein>
    <submittedName>
        <fullName evidence="1">Uncharacterized protein</fullName>
    </submittedName>
</protein>
<accession>A0A0E9QEK3</accession>
<evidence type="ECO:0000313" key="1">
    <source>
        <dbReference type="EMBL" id="JAH14740.1"/>
    </source>
</evidence>
<name>A0A0E9QEK3_ANGAN</name>
<proteinExistence type="predicted"/>
<dbReference type="EMBL" id="GBXM01093837">
    <property type="protein sequence ID" value="JAH14740.1"/>
    <property type="molecule type" value="Transcribed_RNA"/>
</dbReference>
<sequence>MKKSSPSMPEVQSGKSYSTSVKMGEKIIWIEYIKQSSEIYLYIYKNNSLFITDVSRTELTM</sequence>